<dbReference type="AlphaFoldDB" id="A0A6J4UT28"/>
<gene>
    <name evidence="1" type="ORF">AVDCRST_MAG70-1252</name>
</gene>
<dbReference type="EMBL" id="CADCWH010000197">
    <property type="protein sequence ID" value="CAA9555479.1"/>
    <property type="molecule type" value="Genomic_DNA"/>
</dbReference>
<proteinExistence type="predicted"/>
<evidence type="ECO:0000313" key="1">
    <source>
        <dbReference type="EMBL" id="CAA9555479.1"/>
    </source>
</evidence>
<accession>A0A6J4UT28</accession>
<name>A0A6J4UT28_9BACT</name>
<organism evidence="1">
    <name type="scientific">uncultured Thermomicrobiales bacterium</name>
    <dbReference type="NCBI Taxonomy" id="1645740"/>
    <lineage>
        <taxon>Bacteria</taxon>
        <taxon>Pseudomonadati</taxon>
        <taxon>Thermomicrobiota</taxon>
        <taxon>Thermomicrobia</taxon>
        <taxon>Thermomicrobiales</taxon>
        <taxon>environmental samples</taxon>
    </lineage>
</organism>
<sequence>MSELLTRRRFPEEITKATPIGGSHLWRAPRRDEPLAEVLAKPDTFSDYHHVDLDERDMTRSNIAVVRLPVTRTARSSRHRARR</sequence>
<protein>
    <submittedName>
        <fullName evidence="1">Uncharacterized protein</fullName>
    </submittedName>
</protein>
<reference evidence="1" key="1">
    <citation type="submission" date="2020-02" db="EMBL/GenBank/DDBJ databases">
        <authorList>
            <person name="Meier V. D."/>
        </authorList>
    </citation>
    <scope>NUCLEOTIDE SEQUENCE</scope>
    <source>
        <strain evidence="1">AVDCRST_MAG70</strain>
    </source>
</reference>